<dbReference type="RefSeq" id="WP_215609794.1">
    <property type="nucleotide sequence ID" value="NZ_JADOES010000032.1"/>
</dbReference>
<evidence type="ECO:0000313" key="1">
    <source>
        <dbReference type="EMBL" id="MBT9316726.1"/>
    </source>
</evidence>
<accession>A0A947DH21</accession>
<sequence length="86" mass="9344">MSLAELPGKELILPGLEDLHKGQTNTIGALLIAISSMRLTAAGLEFPKDHLVTADIPHSQLSQSGIKSESLFHRDFECLNSSLELF</sequence>
<organism evidence="1 2">
    <name type="scientific">Leptothoe spongobia TAU-MAC 1115</name>
    <dbReference type="NCBI Taxonomy" id="1967444"/>
    <lineage>
        <taxon>Bacteria</taxon>
        <taxon>Bacillati</taxon>
        <taxon>Cyanobacteriota</taxon>
        <taxon>Cyanophyceae</taxon>
        <taxon>Nodosilineales</taxon>
        <taxon>Cymatolegaceae</taxon>
        <taxon>Leptothoe</taxon>
        <taxon>Leptothoe spongobia</taxon>
    </lineage>
</organism>
<protein>
    <submittedName>
        <fullName evidence="1">Uncharacterized protein</fullName>
    </submittedName>
</protein>
<dbReference type="Proteomes" id="UP000717364">
    <property type="component" value="Unassembled WGS sequence"/>
</dbReference>
<gene>
    <name evidence="1" type="ORF">IXB50_14965</name>
</gene>
<dbReference type="AlphaFoldDB" id="A0A947DH21"/>
<dbReference type="EMBL" id="JADOES010000032">
    <property type="protein sequence ID" value="MBT9316726.1"/>
    <property type="molecule type" value="Genomic_DNA"/>
</dbReference>
<comment type="caution">
    <text evidence="1">The sequence shown here is derived from an EMBL/GenBank/DDBJ whole genome shotgun (WGS) entry which is preliminary data.</text>
</comment>
<reference evidence="1" key="1">
    <citation type="submission" date="2020-11" db="EMBL/GenBank/DDBJ databases">
        <authorList>
            <person name="Konstantinou D."/>
            <person name="Gkelis S."/>
            <person name="Popin R."/>
            <person name="Fewer D."/>
            <person name="Sivonen K."/>
        </authorList>
    </citation>
    <scope>NUCLEOTIDE SEQUENCE</scope>
    <source>
        <strain evidence="1">TAU-MAC 1115</strain>
    </source>
</reference>
<name>A0A947DH21_9CYAN</name>
<evidence type="ECO:0000313" key="2">
    <source>
        <dbReference type="Proteomes" id="UP000717364"/>
    </source>
</evidence>
<reference evidence="1" key="2">
    <citation type="journal article" date="2021" name="Mar. Drugs">
        <title>Genome Reduction and Secondary Metabolism of the Marine Sponge-Associated Cyanobacterium Leptothoe.</title>
        <authorList>
            <person name="Konstantinou D."/>
            <person name="Popin R.V."/>
            <person name="Fewer D.P."/>
            <person name="Sivonen K."/>
            <person name="Gkelis S."/>
        </authorList>
    </citation>
    <scope>NUCLEOTIDE SEQUENCE</scope>
    <source>
        <strain evidence="1">TAU-MAC 1115</strain>
    </source>
</reference>
<keyword evidence="2" id="KW-1185">Reference proteome</keyword>
<proteinExistence type="predicted"/>